<dbReference type="EMBL" id="DXEW01000020">
    <property type="protein sequence ID" value="HIX50364.1"/>
    <property type="molecule type" value="Genomic_DNA"/>
</dbReference>
<reference evidence="1" key="1">
    <citation type="journal article" date="2021" name="PeerJ">
        <title>Extensive microbial diversity within the chicken gut microbiome revealed by metagenomics and culture.</title>
        <authorList>
            <person name="Gilroy R."/>
            <person name="Ravi A."/>
            <person name="Getino M."/>
            <person name="Pursley I."/>
            <person name="Horton D.L."/>
            <person name="Alikhan N.F."/>
            <person name="Baker D."/>
            <person name="Gharbi K."/>
            <person name="Hall N."/>
            <person name="Watson M."/>
            <person name="Adriaenssens E.M."/>
            <person name="Foster-Nyarko E."/>
            <person name="Jarju S."/>
            <person name="Secka A."/>
            <person name="Antonio M."/>
            <person name="Oren A."/>
            <person name="Chaudhuri R.R."/>
            <person name="La Ragione R."/>
            <person name="Hildebrand F."/>
            <person name="Pallen M.J."/>
        </authorList>
    </citation>
    <scope>NUCLEOTIDE SEQUENCE</scope>
    <source>
        <strain evidence="1">2189</strain>
    </source>
</reference>
<dbReference type="Proteomes" id="UP000886847">
    <property type="component" value="Unassembled WGS sequence"/>
</dbReference>
<protein>
    <submittedName>
        <fullName evidence="1">Uncharacterized protein</fullName>
    </submittedName>
</protein>
<proteinExistence type="predicted"/>
<organism evidence="1 2">
    <name type="scientific">Candidatus Borkfalkia faecavium</name>
    <dbReference type="NCBI Taxonomy" id="2838508"/>
    <lineage>
        <taxon>Bacteria</taxon>
        <taxon>Bacillati</taxon>
        <taxon>Bacillota</taxon>
        <taxon>Clostridia</taxon>
        <taxon>Christensenellales</taxon>
        <taxon>Christensenellaceae</taxon>
        <taxon>Candidatus Borkfalkia</taxon>
    </lineage>
</organism>
<sequence>MNKRHRTINLGNKNYIIKSHFAGGNKIDEVLMRAAIFAAQEEIRMMSNQESGICDQGGDP</sequence>
<dbReference type="AlphaFoldDB" id="A0A9D2AV82"/>
<evidence type="ECO:0000313" key="1">
    <source>
        <dbReference type="EMBL" id="HIX50364.1"/>
    </source>
</evidence>
<reference evidence="1" key="2">
    <citation type="submission" date="2021-04" db="EMBL/GenBank/DDBJ databases">
        <authorList>
            <person name="Gilroy R."/>
        </authorList>
    </citation>
    <scope>NUCLEOTIDE SEQUENCE</scope>
    <source>
        <strain evidence="1">2189</strain>
    </source>
</reference>
<evidence type="ECO:0000313" key="2">
    <source>
        <dbReference type="Proteomes" id="UP000886847"/>
    </source>
</evidence>
<comment type="caution">
    <text evidence="1">The sequence shown here is derived from an EMBL/GenBank/DDBJ whole genome shotgun (WGS) entry which is preliminary data.</text>
</comment>
<accession>A0A9D2AV82</accession>
<gene>
    <name evidence="1" type="ORF">H9851_03680</name>
</gene>
<name>A0A9D2AV82_9FIRM</name>